<feature type="coiled-coil region" evidence="1">
    <location>
        <begin position="24"/>
        <end position="283"/>
    </location>
</feature>
<proteinExistence type="predicted"/>
<dbReference type="AlphaFoldDB" id="A0A6V7VXD9"/>
<protein>
    <submittedName>
        <fullName evidence="3">Uncharacterized protein</fullName>
    </submittedName>
</protein>
<dbReference type="OrthoDB" id="5908216at2759"/>
<evidence type="ECO:0000256" key="2">
    <source>
        <dbReference type="SAM" id="MobiDB-lite"/>
    </source>
</evidence>
<dbReference type="EMBL" id="CAJEWN010000345">
    <property type="protein sequence ID" value="CAD2179503.1"/>
    <property type="molecule type" value="Genomic_DNA"/>
</dbReference>
<keyword evidence="1" id="KW-0175">Coiled coil</keyword>
<accession>A0A6V7VXD9</accession>
<dbReference type="Gene3D" id="2.60.120.920">
    <property type="match status" value="1"/>
</dbReference>
<reference evidence="3 4" key="1">
    <citation type="submission" date="2020-08" db="EMBL/GenBank/DDBJ databases">
        <authorList>
            <person name="Koutsovoulos G."/>
            <person name="Danchin GJ E."/>
        </authorList>
    </citation>
    <scope>NUCLEOTIDE SEQUENCE [LARGE SCALE GENOMIC DNA]</scope>
</reference>
<dbReference type="CDD" id="cd12885">
    <property type="entry name" value="SPRY_RanBP_like"/>
    <property type="match status" value="1"/>
</dbReference>
<evidence type="ECO:0000313" key="3">
    <source>
        <dbReference type="EMBL" id="CAD2179503.1"/>
    </source>
</evidence>
<sequence length="499" mass="58369">MNDSTTTTSENSFNEDSADPQLNLNNYRKRKRTLIEEMDQTNLQMQLIKDKCDLQNSLMEQLKENKRIINRNNDLTEFLLKSNIENEEIKKEYQNNLEEIKNKNLEIIEENNRLSIKVDFLRTKMEKLRKENEEIIGGNEGLIKEKLNLEKELKDLKGENEKLRGENEGNLKEKNKLEKVVLNLAEEKMDLIEGNGVKMEEMKRENEGKLGKMREEIQKLIKENVRLLKERENFKVEIAKIKEENNLNKERLNTYEKSFIDNYTKLSRELENSITDLANCKKEVLDLKFVRYVSQKNRINEISEKLTCCENKCINSTISNGTCKAKKGFIRICEGILVKYYLAKENVNNKIICFYAQHPFTKAWGYCCNYSLFYFEVTMIEEAMEKTSYVGIGFYNIPTKLSIINNSNNFWDDQNNEVTFHKSSWKDKDVFGCGVVFPSWKDKTGLPYIFFTKNGSRIGGKFSLDGEDDNLRPFFELLSCSIEINFGNDLEISLSVTIL</sequence>
<evidence type="ECO:0000313" key="4">
    <source>
        <dbReference type="Proteomes" id="UP000580250"/>
    </source>
</evidence>
<comment type="caution">
    <text evidence="3">The sequence shown here is derived from an EMBL/GenBank/DDBJ whole genome shotgun (WGS) entry which is preliminary data.</text>
</comment>
<feature type="region of interest" description="Disordered" evidence="2">
    <location>
        <begin position="1"/>
        <end position="21"/>
    </location>
</feature>
<dbReference type="InterPro" id="IPR043136">
    <property type="entry name" value="B30.2/SPRY_sf"/>
</dbReference>
<dbReference type="Proteomes" id="UP000580250">
    <property type="component" value="Unassembled WGS sequence"/>
</dbReference>
<dbReference type="InterPro" id="IPR044736">
    <property type="entry name" value="Gid1/RanBPM/SPLA_SPRY"/>
</dbReference>
<organism evidence="3 4">
    <name type="scientific">Meloidogyne enterolobii</name>
    <name type="common">Root-knot nematode worm</name>
    <name type="synonym">Meloidogyne mayaguensis</name>
    <dbReference type="NCBI Taxonomy" id="390850"/>
    <lineage>
        <taxon>Eukaryota</taxon>
        <taxon>Metazoa</taxon>
        <taxon>Ecdysozoa</taxon>
        <taxon>Nematoda</taxon>
        <taxon>Chromadorea</taxon>
        <taxon>Rhabditida</taxon>
        <taxon>Tylenchina</taxon>
        <taxon>Tylenchomorpha</taxon>
        <taxon>Tylenchoidea</taxon>
        <taxon>Meloidogynidae</taxon>
        <taxon>Meloidogyninae</taxon>
        <taxon>Meloidogyne</taxon>
    </lineage>
</organism>
<gene>
    <name evidence="3" type="ORF">MENT_LOCUS31508</name>
</gene>
<name>A0A6V7VXD9_MELEN</name>
<feature type="compositionally biased region" description="Low complexity" evidence="2">
    <location>
        <begin position="1"/>
        <end position="15"/>
    </location>
</feature>
<evidence type="ECO:0000256" key="1">
    <source>
        <dbReference type="SAM" id="Coils"/>
    </source>
</evidence>